<dbReference type="Gene3D" id="3.60.10.10">
    <property type="entry name" value="Endonuclease/exonuclease/phosphatase"/>
    <property type="match status" value="1"/>
</dbReference>
<dbReference type="EMBL" id="FNZF01000002">
    <property type="protein sequence ID" value="SEJ30536.1"/>
    <property type="molecule type" value="Genomic_DNA"/>
</dbReference>
<protein>
    <submittedName>
        <fullName evidence="2">Metal-dependent hydrolase, endonuclease/exonuclease/phosphatase family</fullName>
    </submittedName>
</protein>
<dbReference type="OrthoDB" id="155529at2"/>
<dbReference type="GO" id="GO:0006506">
    <property type="term" value="P:GPI anchor biosynthetic process"/>
    <property type="evidence" value="ECO:0007669"/>
    <property type="project" value="TreeGrafter"/>
</dbReference>
<dbReference type="GO" id="GO:0016020">
    <property type="term" value="C:membrane"/>
    <property type="evidence" value="ECO:0007669"/>
    <property type="project" value="GOC"/>
</dbReference>
<evidence type="ECO:0000259" key="1">
    <source>
        <dbReference type="Pfam" id="PF03372"/>
    </source>
</evidence>
<keyword evidence="2" id="KW-0269">Exonuclease</keyword>
<dbReference type="Proteomes" id="UP000199200">
    <property type="component" value="Unassembled WGS sequence"/>
</dbReference>
<dbReference type="Pfam" id="PF03372">
    <property type="entry name" value="Exo_endo_phos"/>
    <property type="match status" value="1"/>
</dbReference>
<dbReference type="STRING" id="426757.SAMN04488127_1565"/>
<dbReference type="RefSeq" id="WP_092051792.1">
    <property type="nucleotide sequence ID" value="NZ_FNZF01000002.1"/>
</dbReference>
<feature type="domain" description="Endonuclease/exonuclease/phosphatase" evidence="1">
    <location>
        <begin position="27"/>
        <end position="265"/>
    </location>
</feature>
<dbReference type="AlphaFoldDB" id="A0A1H6XQS6"/>
<keyword evidence="3" id="KW-1185">Reference proteome</keyword>
<proteinExistence type="predicted"/>
<evidence type="ECO:0000313" key="2">
    <source>
        <dbReference type="EMBL" id="SEJ30536.1"/>
    </source>
</evidence>
<reference evidence="3" key="1">
    <citation type="submission" date="2016-10" db="EMBL/GenBank/DDBJ databases">
        <authorList>
            <person name="Varghese N."/>
            <person name="Submissions S."/>
        </authorList>
    </citation>
    <scope>NUCLEOTIDE SEQUENCE [LARGE SCALE GENOMIC DNA]</scope>
    <source>
        <strain evidence="3">CGMCC 1.6763</strain>
    </source>
</reference>
<keyword evidence="2" id="KW-0378">Hydrolase</keyword>
<dbReference type="GO" id="GO:0004519">
    <property type="term" value="F:endonuclease activity"/>
    <property type="evidence" value="ECO:0007669"/>
    <property type="project" value="UniProtKB-KW"/>
</dbReference>
<organism evidence="2 3">
    <name type="scientific">Bhargavaea ginsengi</name>
    <dbReference type="NCBI Taxonomy" id="426757"/>
    <lineage>
        <taxon>Bacteria</taxon>
        <taxon>Bacillati</taxon>
        <taxon>Bacillota</taxon>
        <taxon>Bacilli</taxon>
        <taxon>Bacillales</taxon>
        <taxon>Caryophanaceae</taxon>
        <taxon>Bhargavaea</taxon>
    </lineage>
</organism>
<dbReference type="InterPro" id="IPR005135">
    <property type="entry name" value="Endo/exonuclease/phosphatase"/>
</dbReference>
<dbReference type="PANTHER" id="PTHR14859:SF15">
    <property type="entry name" value="ENDONUCLEASE_EXONUCLEASE_PHOSPHATASE DOMAIN-CONTAINING PROTEIN"/>
    <property type="match status" value="1"/>
</dbReference>
<gene>
    <name evidence="2" type="ORF">SAMN04488127_1565</name>
</gene>
<accession>A0A1H6XQS6</accession>
<evidence type="ECO:0000313" key="3">
    <source>
        <dbReference type="Proteomes" id="UP000199200"/>
    </source>
</evidence>
<keyword evidence="2" id="KW-0540">Nuclease</keyword>
<sequence>MTGKPALPQAGCMAVEETKSVRPISVMSYNIAHGCGMDGKVDLGRIAGVIRSSGADIVALQEVDSHYSGRSGFEDQAKVLAGMLGMSYSYGPNLIEPPLFPGQPARKYGNAVLSRFPIKYAVNHAYREVEKPPEDAEPRGVLETIIDLGGMYLSLFNTHLSLHEDGLRSNISELVELAGNSMFPAVITGDFNAVPEHPEIQQIRSLFRDSFDGIEPEDSLTFPSRYTDPSGAGMSEPAARIDYIFSRGIEDIGEVRVISADASDHMPIIAKLLFPVAAADKRQPELASN</sequence>
<dbReference type="InterPro" id="IPR036691">
    <property type="entry name" value="Endo/exonu/phosph_ase_sf"/>
</dbReference>
<dbReference type="PANTHER" id="PTHR14859">
    <property type="entry name" value="CALCOFLUOR WHITE HYPERSENSITIVE PROTEIN PRECURSOR"/>
    <property type="match status" value="1"/>
</dbReference>
<dbReference type="GO" id="GO:0004527">
    <property type="term" value="F:exonuclease activity"/>
    <property type="evidence" value="ECO:0007669"/>
    <property type="project" value="UniProtKB-KW"/>
</dbReference>
<dbReference type="InterPro" id="IPR051916">
    <property type="entry name" value="GPI-anchor_lipid_remodeler"/>
</dbReference>
<dbReference type="SUPFAM" id="SSF56219">
    <property type="entry name" value="DNase I-like"/>
    <property type="match status" value="1"/>
</dbReference>
<keyword evidence="2" id="KW-0255">Endonuclease</keyword>
<name>A0A1H6XQS6_9BACL</name>